<feature type="compositionally biased region" description="Basic and acidic residues" evidence="1">
    <location>
        <begin position="383"/>
        <end position="402"/>
    </location>
</feature>
<evidence type="ECO:0000313" key="2">
    <source>
        <dbReference type="EMBL" id="KAL0841116.1"/>
    </source>
</evidence>
<sequence>MDSYGEDNDKSDTDIIQECERELNQIFENRVSQISEVENECMDLTSQKSDLRPEKRKEREDSSSEEPFIEVRGKMRPPKRLLRSYSTNQQVGENVVKSDEMSKFEICVTSSKELPKQMALARLLQSENICNISKIKYKSPFKILIGFDNNVDAMKLVENQKFRDLDYCCRKTLETTMTYGLIRGVDLEFSEEDILATLKCETKIVAVKRLKRLDYSGKWVDSESVRICFQGKTLPSHVTAYEYNFTVESYTFPVTQCSGCWKFGHMIKVCPTKKILCPKCGSTEHANCDLKTYRCLNCKGLHFVLDRSCPMFRKEKEIRNIMSKENIPYRKALQLVMGKYGKEDATRARPQPSVETQSFKILEDPTQVKDVNRPTYSQVVTRAEIHKESSPERITEKSETLNKKKPKKKKSKKNHDGENVEEGTMMYEESEEEIITLTTKENKKERRFELRKLLEKAYSIWRSKESLEEKISSLIVVLFEEIIVDCITREQNNIFTARALF</sequence>
<feature type="region of interest" description="Disordered" evidence="1">
    <location>
        <begin position="42"/>
        <end position="68"/>
    </location>
</feature>
<name>A0ABD0TCP2_LOXSC</name>
<dbReference type="EMBL" id="JBEDNZ010000006">
    <property type="protein sequence ID" value="KAL0841116.1"/>
    <property type="molecule type" value="Genomic_DNA"/>
</dbReference>
<comment type="caution">
    <text evidence="2">The sequence shown here is derived from an EMBL/GenBank/DDBJ whole genome shotgun (WGS) entry which is preliminary data.</text>
</comment>
<proteinExistence type="predicted"/>
<evidence type="ECO:0000313" key="3">
    <source>
        <dbReference type="Proteomes" id="UP001549921"/>
    </source>
</evidence>
<feature type="region of interest" description="Disordered" evidence="1">
    <location>
        <begin position="372"/>
        <end position="425"/>
    </location>
</feature>
<dbReference type="AlphaFoldDB" id="A0ABD0TCP2"/>
<protein>
    <recommendedName>
        <fullName evidence="4">Reverse transcriptase</fullName>
    </recommendedName>
</protein>
<feature type="compositionally biased region" description="Basic residues" evidence="1">
    <location>
        <begin position="403"/>
        <end position="413"/>
    </location>
</feature>
<evidence type="ECO:0000256" key="1">
    <source>
        <dbReference type="SAM" id="MobiDB-lite"/>
    </source>
</evidence>
<feature type="compositionally biased region" description="Basic and acidic residues" evidence="1">
    <location>
        <begin position="49"/>
        <end position="62"/>
    </location>
</feature>
<gene>
    <name evidence="2" type="ORF">ABMA28_014873</name>
</gene>
<organism evidence="2 3">
    <name type="scientific">Loxostege sticticalis</name>
    <name type="common">Beet webworm moth</name>
    <dbReference type="NCBI Taxonomy" id="481309"/>
    <lineage>
        <taxon>Eukaryota</taxon>
        <taxon>Metazoa</taxon>
        <taxon>Ecdysozoa</taxon>
        <taxon>Arthropoda</taxon>
        <taxon>Hexapoda</taxon>
        <taxon>Insecta</taxon>
        <taxon>Pterygota</taxon>
        <taxon>Neoptera</taxon>
        <taxon>Endopterygota</taxon>
        <taxon>Lepidoptera</taxon>
        <taxon>Glossata</taxon>
        <taxon>Ditrysia</taxon>
        <taxon>Pyraloidea</taxon>
        <taxon>Crambidae</taxon>
        <taxon>Pyraustinae</taxon>
        <taxon>Loxostege</taxon>
    </lineage>
</organism>
<reference evidence="2 3" key="1">
    <citation type="submission" date="2024-06" db="EMBL/GenBank/DDBJ databases">
        <title>A chromosome-level genome assembly of beet webworm, Loxostege sticticalis.</title>
        <authorList>
            <person name="Zhang Y."/>
        </authorList>
    </citation>
    <scope>NUCLEOTIDE SEQUENCE [LARGE SCALE GENOMIC DNA]</scope>
    <source>
        <strain evidence="2">AQ028</strain>
        <tissue evidence="2">Male pupae</tissue>
    </source>
</reference>
<dbReference type="Proteomes" id="UP001549921">
    <property type="component" value="Unassembled WGS sequence"/>
</dbReference>
<accession>A0ABD0TCP2</accession>
<evidence type="ECO:0008006" key="4">
    <source>
        <dbReference type="Google" id="ProtNLM"/>
    </source>
</evidence>